<organism evidence="2 3">
    <name type="scientific">candidate division MSBL1 archaeon SCGC-AAA259O05</name>
    <dbReference type="NCBI Taxonomy" id="1698271"/>
    <lineage>
        <taxon>Archaea</taxon>
        <taxon>Methanobacteriati</taxon>
        <taxon>Methanobacteriota</taxon>
        <taxon>candidate division MSBL1</taxon>
    </lineage>
</organism>
<feature type="compositionally biased region" description="Basic and acidic residues" evidence="1">
    <location>
        <begin position="32"/>
        <end position="50"/>
    </location>
</feature>
<dbReference type="AlphaFoldDB" id="A0A133V502"/>
<keyword evidence="3" id="KW-1185">Reference proteome</keyword>
<sequence length="118" mass="13196">MLLYFPLSPSRPLLPVPSPHLTATVKKRREKGRTEFSTRLEYSPGRKKDASSTLRPGKRKTAGEGGEEPETGKMLNTSKRPGENPYRGQGKSGLETPAKPVRFDLLPIQPLPRTLFKR</sequence>
<dbReference type="Proteomes" id="UP000070344">
    <property type="component" value="Unassembled WGS sequence"/>
</dbReference>
<accession>A0A133V502</accession>
<name>A0A133V502_9EURY</name>
<dbReference type="EMBL" id="LHXV01000010">
    <property type="protein sequence ID" value="KXB01501.1"/>
    <property type="molecule type" value="Genomic_DNA"/>
</dbReference>
<evidence type="ECO:0000256" key="1">
    <source>
        <dbReference type="SAM" id="MobiDB-lite"/>
    </source>
</evidence>
<feature type="compositionally biased region" description="Low complexity" evidence="1">
    <location>
        <begin position="1"/>
        <end position="11"/>
    </location>
</feature>
<proteinExistence type="predicted"/>
<feature type="region of interest" description="Disordered" evidence="1">
    <location>
        <begin position="1"/>
        <end position="101"/>
    </location>
</feature>
<protein>
    <submittedName>
        <fullName evidence="2">Uncharacterized protein</fullName>
    </submittedName>
</protein>
<comment type="caution">
    <text evidence="2">The sequence shown here is derived from an EMBL/GenBank/DDBJ whole genome shotgun (WGS) entry which is preliminary data.</text>
</comment>
<reference evidence="2 3" key="1">
    <citation type="journal article" date="2016" name="Sci. Rep.">
        <title>Metabolic traits of an uncultured archaeal lineage -MSBL1- from brine pools of the Red Sea.</title>
        <authorList>
            <person name="Mwirichia R."/>
            <person name="Alam I."/>
            <person name="Rashid M."/>
            <person name="Vinu M."/>
            <person name="Ba-Alawi W."/>
            <person name="Anthony Kamau A."/>
            <person name="Kamanda Ngugi D."/>
            <person name="Goker M."/>
            <person name="Klenk H.P."/>
            <person name="Bajic V."/>
            <person name="Stingl U."/>
        </authorList>
    </citation>
    <scope>NUCLEOTIDE SEQUENCE [LARGE SCALE GENOMIC DNA]</scope>
    <source>
        <strain evidence="2">SCGC-AAA259O05</strain>
    </source>
</reference>
<evidence type="ECO:0000313" key="3">
    <source>
        <dbReference type="Proteomes" id="UP000070344"/>
    </source>
</evidence>
<evidence type="ECO:0000313" key="2">
    <source>
        <dbReference type="EMBL" id="KXB01501.1"/>
    </source>
</evidence>
<gene>
    <name evidence="2" type="ORF">AKJ41_01290</name>
</gene>